<keyword evidence="10" id="KW-1185">Reference proteome</keyword>
<dbReference type="EC" id="4.2.1.46" evidence="4 7"/>
<dbReference type="Proteomes" id="UP000183805">
    <property type="component" value="Unassembled WGS sequence"/>
</dbReference>
<dbReference type="InterPro" id="IPR016040">
    <property type="entry name" value="NAD(P)-bd_dom"/>
</dbReference>
<proteinExistence type="inferred from homology"/>
<evidence type="ECO:0000256" key="4">
    <source>
        <dbReference type="ARBA" id="ARBA00011990"/>
    </source>
</evidence>
<evidence type="ECO:0000313" key="9">
    <source>
        <dbReference type="EMBL" id="SFT78387.1"/>
    </source>
</evidence>
<evidence type="ECO:0000256" key="3">
    <source>
        <dbReference type="ARBA" id="ARBA00008178"/>
    </source>
</evidence>
<comment type="cofactor">
    <cofactor evidence="2 7">
        <name>NAD(+)</name>
        <dbReference type="ChEBI" id="CHEBI:57540"/>
    </cofactor>
</comment>
<name>A0ABY1GPL5_9GAMM</name>
<evidence type="ECO:0000256" key="2">
    <source>
        <dbReference type="ARBA" id="ARBA00001911"/>
    </source>
</evidence>
<comment type="caution">
    <text evidence="9">The sequence shown here is derived from an EMBL/GenBank/DDBJ whole genome shotgun (WGS) entry which is preliminary data.</text>
</comment>
<reference evidence="9 10" key="1">
    <citation type="submission" date="2016-10" db="EMBL/GenBank/DDBJ databases">
        <authorList>
            <person name="Varghese N."/>
            <person name="Submissions S."/>
        </authorList>
    </citation>
    <scope>NUCLEOTIDE SEQUENCE [LARGE SCALE GENOMIC DNA]</scope>
    <source>
        <strain evidence="9 10">CGMCC 1.8499</strain>
    </source>
</reference>
<keyword evidence="6 7" id="KW-0456">Lyase</keyword>
<dbReference type="SUPFAM" id="SSF51735">
    <property type="entry name" value="NAD(P)-binding Rossmann-fold domains"/>
    <property type="match status" value="1"/>
</dbReference>
<dbReference type="Gene3D" id="3.90.25.10">
    <property type="entry name" value="UDP-galactose 4-epimerase, domain 1"/>
    <property type="match status" value="1"/>
</dbReference>
<accession>A0ABY1GPL5</accession>
<dbReference type="NCBIfam" id="TIGR01181">
    <property type="entry name" value="dTDP_gluc_dehyt"/>
    <property type="match status" value="1"/>
</dbReference>
<evidence type="ECO:0000313" key="10">
    <source>
        <dbReference type="Proteomes" id="UP000183805"/>
    </source>
</evidence>
<comment type="similarity">
    <text evidence="3 7">Belongs to the NAD(P)-dependent epimerase/dehydratase family. dTDP-glucose dehydratase subfamily.</text>
</comment>
<dbReference type="Pfam" id="PF16363">
    <property type="entry name" value="GDP_Man_Dehyd"/>
    <property type="match status" value="1"/>
</dbReference>
<keyword evidence="5" id="KW-0520">NAD</keyword>
<evidence type="ECO:0000259" key="8">
    <source>
        <dbReference type="Pfam" id="PF16363"/>
    </source>
</evidence>
<sequence length="354" mass="40195">MNKTIFVTGGAGFIGSALVRFLIEETEHTVVNFDKLTYAGNLESLNSIESSTRYNFIQGDICDREHVNSIFAKYQPDFIMHLAAESHVDRSIDGPGEFIQTNVVGTYELLEAARSYYAGLGNDKKAQFRFHHISTDEVYGDLGETGLFTEETSYEPSSPYSASKAASDHLVRAWHRTYQLPVVITNCSNNYGPYHFPEKLIPLIILNALEGKQLPVYGDGKQVRDWLYVEDHARALYKVVTEGKLGETYNIGGFNEKQNIEVVTTICNHLNELIQEKPANLNDFKELISFVKDRPGHDVRYAIDATKINKELGWQPEETFESGILKTIKWYLENQAWCQNVQDGSYQRERLGNN</sequence>
<dbReference type="RefSeq" id="WP_074989247.1">
    <property type="nucleotide sequence ID" value="NZ_FPAZ01000009.1"/>
</dbReference>
<feature type="domain" description="NAD(P)-binding" evidence="8">
    <location>
        <begin position="6"/>
        <end position="325"/>
    </location>
</feature>
<organism evidence="9 10">
    <name type="scientific">Pseudoalteromonas lipolytica</name>
    <dbReference type="NCBI Taxonomy" id="570156"/>
    <lineage>
        <taxon>Bacteria</taxon>
        <taxon>Pseudomonadati</taxon>
        <taxon>Pseudomonadota</taxon>
        <taxon>Gammaproteobacteria</taxon>
        <taxon>Alteromonadales</taxon>
        <taxon>Pseudoalteromonadaceae</taxon>
        <taxon>Pseudoalteromonas</taxon>
    </lineage>
</organism>
<dbReference type="PANTHER" id="PTHR43000">
    <property type="entry name" value="DTDP-D-GLUCOSE 4,6-DEHYDRATASE-RELATED"/>
    <property type="match status" value="1"/>
</dbReference>
<dbReference type="Gene3D" id="3.40.50.720">
    <property type="entry name" value="NAD(P)-binding Rossmann-like Domain"/>
    <property type="match status" value="1"/>
</dbReference>
<evidence type="ECO:0000256" key="7">
    <source>
        <dbReference type="RuleBase" id="RU004473"/>
    </source>
</evidence>
<dbReference type="EMBL" id="FPAZ01000009">
    <property type="protein sequence ID" value="SFT78387.1"/>
    <property type="molecule type" value="Genomic_DNA"/>
</dbReference>
<protein>
    <recommendedName>
        <fullName evidence="4 7">dTDP-glucose 4,6-dehydratase</fullName>
        <ecNumber evidence="4 7">4.2.1.46</ecNumber>
    </recommendedName>
</protein>
<dbReference type="InterPro" id="IPR036291">
    <property type="entry name" value="NAD(P)-bd_dom_sf"/>
</dbReference>
<comment type="catalytic activity">
    <reaction evidence="1 7">
        <text>dTDP-alpha-D-glucose = dTDP-4-dehydro-6-deoxy-alpha-D-glucose + H2O</text>
        <dbReference type="Rhea" id="RHEA:17221"/>
        <dbReference type="ChEBI" id="CHEBI:15377"/>
        <dbReference type="ChEBI" id="CHEBI:57477"/>
        <dbReference type="ChEBI" id="CHEBI:57649"/>
        <dbReference type="EC" id="4.2.1.46"/>
    </reaction>
</comment>
<evidence type="ECO:0000256" key="6">
    <source>
        <dbReference type="ARBA" id="ARBA00023239"/>
    </source>
</evidence>
<evidence type="ECO:0000256" key="1">
    <source>
        <dbReference type="ARBA" id="ARBA00001539"/>
    </source>
</evidence>
<evidence type="ECO:0000256" key="5">
    <source>
        <dbReference type="ARBA" id="ARBA00023027"/>
    </source>
</evidence>
<gene>
    <name evidence="9" type="ORF">SAMN04487854_109200</name>
</gene>
<dbReference type="InterPro" id="IPR005888">
    <property type="entry name" value="dTDP_Gluc_deHydtase"/>
</dbReference>
<dbReference type="CDD" id="cd05246">
    <property type="entry name" value="dTDP_GD_SDR_e"/>
    <property type="match status" value="1"/>
</dbReference>